<dbReference type="KEGG" id="ccat:105664789"/>
<evidence type="ECO:0000313" key="4">
    <source>
        <dbReference type="Proteomes" id="UP000606786"/>
    </source>
</evidence>
<feature type="region of interest" description="Disordered" evidence="1">
    <location>
        <begin position="30"/>
        <end position="79"/>
    </location>
</feature>
<feature type="compositionally biased region" description="Polar residues" evidence="1">
    <location>
        <begin position="63"/>
        <end position="79"/>
    </location>
</feature>
<evidence type="ECO:0000313" key="3">
    <source>
        <dbReference type="EMBL" id="CAD6994237.1"/>
    </source>
</evidence>
<proteinExistence type="predicted"/>
<dbReference type="AlphaFoldDB" id="A0A811U8F3"/>
<feature type="signal peptide" evidence="2">
    <location>
        <begin position="1"/>
        <end position="22"/>
    </location>
</feature>
<dbReference type="EMBL" id="CAJHJT010000001">
    <property type="protein sequence ID" value="CAD6994237.1"/>
    <property type="molecule type" value="Genomic_DNA"/>
</dbReference>
<keyword evidence="2" id="KW-0732">Signal</keyword>
<protein>
    <submittedName>
        <fullName evidence="3">(Mediterranean fruit fly) hypothetical protein</fullName>
    </submittedName>
</protein>
<dbReference type="Proteomes" id="UP000606786">
    <property type="component" value="Unassembled WGS sequence"/>
</dbReference>
<feature type="compositionally biased region" description="Low complexity" evidence="1">
    <location>
        <begin position="30"/>
        <end position="41"/>
    </location>
</feature>
<evidence type="ECO:0000256" key="1">
    <source>
        <dbReference type="SAM" id="MobiDB-lite"/>
    </source>
</evidence>
<evidence type="ECO:0000256" key="2">
    <source>
        <dbReference type="SAM" id="SignalP"/>
    </source>
</evidence>
<accession>A0A811U8F3</accession>
<organism evidence="3 4">
    <name type="scientific">Ceratitis capitata</name>
    <name type="common">Mediterranean fruit fly</name>
    <name type="synonym">Tephritis capitata</name>
    <dbReference type="NCBI Taxonomy" id="7213"/>
    <lineage>
        <taxon>Eukaryota</taxon>
        <taxon>Metazoa</taxon>
        <taxon>Ecdysozoa</taxon>
        <taxon>Arthropoda</taxon>
        <taxon>Hexapoda</taxon>
        <taxon>Insecta</taxon>
        <taxon>Pterygota</taxon>
        <taxon>Neoptera</taxon>
        <taxon>Endopterygota</taxon>
        <taxon>Diptera</taxon>
        <taxon>Brachycera</taxon>
        <taxon>Muscomorpha</taxon>
        <taxon>Tephritoidea</taxon>
        <taxon>Tephritidae</taxon>
        <taxon>Ceratitis</taxon>
        <taxon>Ceratitis</taxon>
    </lineage>
</organism>
<reference evidence="3" key="1">
    <citation type="submission" date="2020-11" db="EMBL/GenBank/DDBJ databases">
        <authorList>
            <person name="Whitehead M."/>
        </authorList>
    </citation>
    <scope>NUCLEOTIDE SEQUENCE</scope>
    <source>
        <strain evidence="3">EGII</strain>
    </source>
</reference>
<gene>
    <name evidence="3" type="ORF">CCAP1982_LOCUS2999</name>
</gene>
<keyword evidence="4" id="KW-1185">Reference proteome</keyword>
<comment type="caution">
    <text evidence="3">The sequence shown here is derived from an EMBL/GenBank/DDBJ whole genome shotgun (WGS) entry which is preliminary data.</text>
</comment>
<sequence length="79" mass="7791">MKVFQILLCLMLALLLVAPTFCAVSIPTVPTAAPTPGTVSGDPATDSTDDGPPSVAVTEAPAPTSTVGSLYGTTAAKSS</sequence>
<feature type="chain" id="PRO_5032333816" evidence="2">
    <location>
        <begin position="23"/>
        <end position="79"/>
    </location>
</feature>
<name>A0A811U8F3_CERCA</name>